<evidence type="ECO:0000256" key="1">
    <source>
        <dbReference type="ARBA" id="ARBA00011073"/>
    </source>
</evidence>
<dbReference type="EMBL" id="CP058937">
    <property type="protein sequence ID" value="QLI72895.1"/>
    <property type="molecule type" value="Genomic_DNA"/>
</dbReference>
<dbReference type="Gene3D" id="1.25.40.20">
    <property type="entry name" value="Ankyrin repeat-containing domain"/>
    <property type="match status" value="1"/>
</dbReference>
<dbReference type="CDD" id="cd07491">
    <property type="entry name" value="Peptidases_S8_7"/>
    <property type="match status" value="1"/>
</dbReference>
<feature type="compositionally biased region" description="Basic and acidic residues" evidence="6">
    <location>
        <begin position="261"/>
        <end position="280"/>
    </location>
</feature>
<dbReference type="Gene3D" id="3.40.50.200">
    <property type="entry name" value="Peptidase S8/S53 domain"/>
    <property type="match status" value="1"/>
</dbReference>
<evidence type="ECO:0000313" key="8">
    <source>
        <dbReference type="EMBL" id="QLI72895.1"/>
    </source>
</evidence>
<evidence type="ECO:0000313" key="9">
    <source>
        <dbReference type="Proteomes" id="UP000510686"/>
    </source>
</evidence>
<proteinExistence type="inferred from homology"/>
<feature type="region of interest" description="Disordered" evidence="6">
    <location>
        <begin position="261"/>
        <end position="359"/>
    </location>
</feature>
<evidence type="ECO:0000256" key="6">
    <source>
        <dbReference type="SAM" id="MobiDB-lite"/>
    </source>
</evidence>
<dbReference type="RefSeq" id="XP_065987568.1">
    <property type="nucleotide sequence ID" value="XM_066131624.1"/>
</dbReference>
<gene>
    <name evidence="8" type="primary">isp</name>
    <name evidence="8" type="ORF">G6M90_00g103710</name>
</gene>
<dbReference type="GO" id="GO:0004252">
    <property type="term" value="F:serine-type endopeptidase activity"/>
    <property type="evidence" value="ECO:0007669"/>
    <property type="project" value="UniProtKB-UniRule"/>
</dbReference>
<dbReference type="GO" id="GO:0006508">
    <property type="term" value="P:proteolysis"/>
    <property type="evidence" value="ECO:0007669"/>
    <property type="project" value="UniProtKB-KW"/>
</dbReference>
<comment type="similarity">
    <text evidence="1 5">Belongs to the peptidase S8 family.</text>
</comment>
<keyword evidence="9" id="KW-1185">Reference proteome</keyword>
<evidence type="ECO:0000256" key="2">
    <source>
        <dbReference type="ARBA" id="ARBA00022670"/>
    </source>
</evidence>
<evidence type="ECO:0000256" key="4">
    <source>
        <dbReference type="ARBA" id="ARBA00022825"/>
    </source>
</evidence>
<feature type="active site" description="Charge relay system" evidence="5">
    <location>
        <position position="895"/>
    </location>
</feature>
<sequence>MTLDDEDLMLDNEDEFHLLSEGATDEDQVRLQFENDVEDARRLSQTKFQDGDEEREQRTRFVLDRTPQWSRTTHDGRNFLHHLASYDYNRKPFVSLQWLMSRAMNKLPHLMGAMDRSRRTPLTTALAAGNVWFSYAACKNQKDETRQQFGAALASECEDLDNDRGSTCLHTALVCPMSGEALRGEIVKIMCGFVPRSMFSAVDVKGRTPLHVAVEYERCCRVQVGIVDELLRRGPGALDVEVAAYSGRAMSVYQYHEYTRRRAETRKNPARGRKEVRDGGRSAAANPRPDLRAAAAPERPDKTVMGPPLPRDRAEPLPGLRRRVSMPVAAAPPDGKPPSLSLNTQHPCPPAAGVDESPLDAPLNGIDAALQRDEERDQAAGQIAQLLKLFYLRTQMPERASRCLHVQDEQDKELWFDFGPPKKLTKTDFRKHFGHLQFDSALQYVAFPQSTLDKGEDSRHVLRQGRTDMVFFFEWLAQKGVERIIKVLSAQPRYNMCSILSRRQVIVEDLKTPSHSDQAIEKSLKPFNVEMLDWRRADLDPVSLARIGQCLREVHLYWSGRNTVLRAWSEKEGLALIPTLETIYIVQVEGLEPETRVRENLDAFERRLGESWPTEAKPKVYIQLLGAGGPLPSLTQPSDLQPRRQRPVDPHKWMQCMEEFASHFRQIRALNDKSADPALAPVKVALIDDGADITHPDLKGMKFPGKSFHHYREGSSWRVSPFWDSSSGHGTLMARLIHRICPSAVIHVIKLSTFAGEASAKLQINTDSAVQAIEYAVEQGAQIISASWTVKPPTEAGRKKAFDDAVHNALNTKGALMFCAASDQGKSADLTYPHGSNPNSFRIGAARATGSALDNVGDGHELSFLFPGHEVVVDSAYEDVPDKQFGRFAPHSGSSVATALAAGLAALVVECVRLGVLYTGETGPLDETVTIGRDDLVRICERRQMEYALASIGTSRNTDNKYIEVWNTFGAAAEKLKHSEGDRMSQLEIIAGLARLFLRKGA</sequence>
<dbReference type="GeneID" id="26240403"/>
<dbReference type="PANTHER" id="PTHR43399">
    <property type="entry name" value="SUBTILISIN-RELATED"/>
    <property type="match status" value="1"/>
</dbReference>
<dbReference type="InterPro" id="IPR015500">
    <property type="entry name" value="Peptidase_S8_subtilisin-rel"/>
</dbReference>
<dbReference type="InterPro" id="IPR036770">
    <property type="entry name" value="Ankyrin_rpt-contain_sf"/>
</dbReference>
<dbReference type="OrthoDB" id="5093543at2759"/>
<protein>
    <submittedName>
        <fullName evidence="8">Major intracellular serine protease</fullName>
    </submittedName>
</protein>
<dbReference type="Pfam" id="PF00082">
    <property type="entry name" value="Peptidase_S8"/>
    <property type="match status" value="1"/>
</dbReference>
<dbReference type="PANTHER" id="PTHR43399:SF4">
    <property type="entry name" value="CELL WALL-ASSOCIATED PROTEASE"/>
    <property type="match status" value="1"/>
</dbReference>
<dbReference type="Proteomes" id="UP000510686">
    <property type="component" value="Chromosome 6"/>
</dbReference>
<dbReference type="InterPro" id="IPR051048">
    <property type="entry name" value="Peptidase_S8/S53_subtilisin"/>
</dbReference>
<evidence type="ECO:0000256" key="3">
    <source>
        <dbReference type="ARBA" id="ARBA00022801"/>
    </source>
</evidence>
<evidence type="ECO:0000259" key="7">
    <source>
        <dbReference type="Pfam" id="PF00082"/>
    </source>
</evidence>
<evidence type="ECO:0000256" key="5">
    <source>
        <dbReference type="PROSITE-ProRule" id="PRU01240"/>
    </source>
</evidence>
<reference evidence="8 9" key="1">
    <citation type="submission" date="2020-07" db="EMBL/GenBank/DDBJ databases">
        <title>Telomere length de novo assembly of all 7 chromosomes of the fungus, Metarhizium brunneum, using a novel assembly pipeline.</title>
        <authorList>
            <person name="Saud z."/>
            <person name="Kortsinoglou A."/>
            <person name="Kouvelis V.N."/>
            <person name="Butt T.M."/>
        </authorList>
    </citation>
    <scope>NUCLEOTIDE SEQUENCE [LARGE SCALE GENOMIC DNA]</scope>
    <source>
        <strain evidence="8 9">4556</strain>
    </source>
</reference>
<dbReference type="SUPFAM" id="SSF48403">
    <property type="entry name" value="Ankyrin repeat"/>
    <property type="match status" value="1"/>
</dbReference>
<dbReference type="InterPro" id="IPR036852">
    <property type="entry name" value="Peptidase_S8/S53_dom_sf"/>
</dbReference>
<dbReference type="PROSITE" id="PS51892">
    <property type="entry name" value="SUBTILASE"/>
    <property type="match status" value="1"/>
</dbReference>
<feature type="active site" description="Charge relay system" evidence="5">
    <location>
        <position position="688"/>
    </location>
</feature>
<keyword evidence="3 5" id="KW-0378">Hydrolase</keyword>
<feature type="domain" description="Peptidase S8/S53" evidence="7">
    <location>
        <begin position="682"/>
        <end position="910"/>
    </location>
</feature>
<name>A0A7D5V2C2_9HYPO</name>
<keyword evidence="2 5" id="KW-0645">Protease</keyword>
<organism evidence="8 9">
    <name type="scientific">Metarhizium brunneum</name>
    <dbReference type="NCBI Taxonomy" id="500148"/>
    <lineage>
        <taxon>Eukaryota</taxon>
        <taxon>Fungi</taxon>
        <taxon>Dikarya</taxon>
        <taxon>Ascomycota</taxon>
        <taxon>Pezizomycotina</taxon>
        <taxon>Sordariomycetes</taxon>
        <taxon>Hypocreomycetidae</taxon>
        <taxon>Hypocreales</taxon>
        <taxon>Clavicipitaceae</taxon>
        <taxon>Metarhizium</taxon>
    </lineage>
</organism>
<keyword evidence="4 5" id="KW-0720">Serine protease</keyword>
<dbReference type="AlphaFoldDB" id="A0A7D5V2C2"/>
<dbReference type="KEGG" id="mbrn:26240403"/>
<accession>A0A7D5V2C2</accession>
<feature type="active site" description="Charge relay system" evidence="5">
    <location>
        <position position="729"/>
    </location>
</feature>
<dbReference type="SUPFAM" id="SSF52743">
    <property type="entry name" value="Subtilisin-like"/>
    <property type="match status" value="1"/>
</dbReference>
<dbReference type="InterPro" id="IPR000209">
    <property type="entry name" value="Peptidase_S8/S53_dom"/>
</dbReference>
<dbReference type="PRINTS" id="PR00723">
    <property type="entry name" value="SUBTILISIN"/>
</dbReference>